<comment type="caution">
    <text evidence="4">The sequence shown here is derived from an EMBL/GenBank/DDBJ whole genome shotgun (WGS) entry which is preliminary data.</text>
</comment>
<dbReference type="GO" id="GO:0005814">
    <property type="term" value="C:centriole"/>
    <property type="evidence" value="ECO:0007669"/>
    <property type="project" value="TreeGrafter"/>
</dbReference>
<dbReference type="PANTHER" id="PTHR33689">
    <property type="entry name" value="FAS-BINDING FACTOR 1"/>
    <property type="match status" value="1"/>
</dbReference>
<name>A0A2A2LLL4_9BILA</name>
<dbReference type="GO" id="GO:0097539">
    <property type="term" value="C:ciliary transition fiber"/>
    <property type="evidence" value="ECO:0007669"/>
    <property type="project" value="InterPro"/>
</dbReference>
<evidence type="ECO:0000256" key="2">
    <source>
        <dbReference type="SAM" id="MobiDB-lite"/>
    </source>
</evidence>
<dbReference type="Pfam" id="PF21007">
    <property type="entry name" value="FBF1"/>
    <property type="match status" value="1"/>
</dbReference>
<evidence type="ECO:0000313" key="4">
    <source>
        <dbReference type="EMBL" id="PAV87049.1"/>
    </source>
</evidence>
<feature type="compositionally biased region" description="Polar residues" evidence="2">
    <location>
        <begin position="22"/>
        <end position="33"/>
    </location>
</feature>
<feature type="region of interest" description="Disordered" evidence="2">
    <location>
        <begin position="1"/>
        <end position="133"/>
    </location>
</feature>
<dbReference type="GO" id="GO:0036064">
    <property type="term" value="C:ciliary basal body"/>
    <property type="evidence" value="ECO:0007669"/>
    <property type="project" value="TreeGrafter"/>
</dbReference>
<feature type="coiled-coil region" evidence="1">
    <location>
        <begin position="293"/>
        <end position="320"/>
    </location>
</feature>
<dbReference type="InterPro" id="IPR033561">
    <property type="entry name" value="FBF1"/>
</dbReference>
<protein>
    <recommendedName>
        <fullName evidence="3">Fas-binding factor 1 C-terminal domain-containing protein</fullName>
    </recommendedName>
</protein>
<dbReference type="PANTHER" id="PTHR33689:SF1">
    <property type="entry name" value="FAS-BINDING FACTOR 1"/>
    <property type="match status" value="1"/>
</dbReference>
<evidence type="ECO:0000259" key="3">
    <source>
        <dbReference type="Pfam" id="PF21007"/>
    </source>
</evidence>
<evidence type="ECO:0000313" key="5">
    <source>
        <dbReference type="Proteomes" id="UP000218231"/>
    </source>
</evidence>
<dbReference type="OrthoDB" id="8195456at2759"/>
<dbReference type="STRING" id="2018661.A0A2A2LLL4"/>
<dbReference type="InterPro" id="IPR049390">
    <property type="entry name" value="FBF1_C"/>
</dbReference>
<organism evidence="4 5">
    <name type="scientific">Diploscapter pachys</name>
    <dbReference type="NCBI Taxonomy" id="2018661"/>
    <lineage>
        <taxon>Eukaryota</taxon>
        <taxon>Metazoa</taxon>
        <taxon>Ecdysozoa</taxon>
        <taxon>Nematoda</taxon>
        <taxon>Chromadorea</taxon>
        <taxon>Rhabditida</taxon>
        <taxon>Rhabditina</taxon>
        <taxon>Rhabditomorpha</taxon>
        <taxon>Rhabditoidea</taxon>
        <taxon>Rhabditidae</taxon>
        <taxon>Diploscapter</taxon>
    </lineage>
</organism>
<proteinExistence type="predicted"/>
<keyword evidence="5" id="KW-1185">Reference proteome</keyword>
<accession>A0A2A2LLL4</accession>
<feature type="region of interest" description="Disordered" evidence="2">
    <location>
        <begin position="416"/>
        <end position="452"/>
    </location>
</feature>
<feature type="compositionally biased region" description="Polar residues" evidence="2">
    <location>
        <begin position="52"/>
        <end position="122"/>
    </location>
</feature>
<keyword evidence="1" id="KW-0175">Coiled coil</keyword>
<reference evidence="4 5" key="1">
    <citation type="journal article" date="2017" name="Curr. Biol.">
        <title>Genome architecture and evolution of a unichromosomal asexual nematode.</title>
        <authorList>
            <person name="Fradin H."/>
            <person name="Zegar C."/>
            <person name="Gutwein M."/>
            <person name="Lucas J."/>
            <person name="Kovtun M."/>
            <person name="Corcoran D."/>
            <person name="Baugh L.R."/>
            <person name="Kiontke K."/>
            <person name="Gunsalus K."/>
            <person name="Fitch D.H."/>
            <person name="Piano F."/>
        </authorList>
    </citation>
    <scope>NUCLEOTIDE SEQUENCE [LARGE SCALE GENOMIC DNA]</scope>
    <source>
        <strain evidence="4">PF1309</strain>
    </source>
</reference>
<gene>
    <name evidence="4" type="ORF">WR25_12704</name>
</gene>
<dbReference type="AlphaFoldDB" id="A0A2A2LLL4"/>
<dbReference type="EMBL" id="LIAE01006609">
    <property type="protein sequence ID" value="PAV87049.1"/>
    <property type="molecule type" value="Genomic_DNA"/>
</dbReference>
<dbReference type="GO" id="GO:0060271">
    <property type="term" value="P:cilium assembly"/>
    <property type="evidence" value="ECO:0007669"/>
    <property type="project" value="InterPro"/>
</dbReference>
<sequence length="481" mass="55834">MEDLENSLFRRPSSGSKRKPATSAQSPASSLSIADTLFGPRGGTAPARKPTVTFQDSASLITSNAPEPTRKLTPTKSNLDSIFGESTSNDTKSGSDSLSRPSRLGTSIGSRREQTAPQQEIPQASKLDDSKIQRLEAEIERQVREIDELKRRRREDEEETEQFWRDKMEKKEKECEKRLEDAKLQNEDVAAVVNKVESLSSTIEHMKDGLQNMQDRSMEVRETQIQIKETQLESRETILKSDLDKLEEERRKVHELNYKLSELVKNQESSVEQEKWKVRDEWRKLKAERQIFHDEQRHLVDSIEKERKSFEQRKAKFYEEQHDLIVRLSFEKAILRQETDEFYIKRDADVNRLKDEATALHNRLQQVLSVEMNLENMKGHYESKLRQLQQLEYSLMEECVEIEKIRNQLGGVLIDPSPRQYQQNVPNPPHLSKSPRMIPTETEPDTPNRNESVRTVLKKHAAYLEKYTGQKVATVAPHQTD</sequence>
<feature type="domain" description="Fas-binding factor 1 C-terminal" evidence="3">
    <location>
        <begin position="122"/>
        <end position="409"/>
    </location>
</feature>
<evidence type="ECO:0000256" key="1">
    <source>
        <dbReference type="SAM" id="Coils"/>
    </source>
</evidence>
<dbReference type="GO" id="GO:0090162">
    <property type="term" value="P:establishment of epithelial cell polarity"/>
    <property type="evidence" value="ECO:0007669"/>
    <property type="project" value="InterPro"/>
</dbReference>
<dbReference type="Proteomes" id="UP000218231">
    <property type="component" value="Unassembled WGS sequence"/>
</dbReference>